<accession>A0A2P6TSM1</accession>
<evidence type="ECO:0000256" key="1">
    <source>
        <dbReference type="SAM" id="MobiDB-lite"/>
    </source>
</evidence>
<dbReference type="AlphaFoldDB" id="A0A2P6TSM1"/>
<dbReference type="EMBL" id="LHPG02000007">
    <property type="protein sequence ID" value="PRW57067.1"/>
    <property type="molecule type" value="Genomic_DNA"/>
</dbReference>
<reference evidence="2 3" key="1">
    <citation type="journal article" date="2018" name="Plant J.">
        <title>Genome sequences of Chlorella sorokiniana UTEX 1602 and Micractinium conductrix SAG 241.80: implications to maltose excretion by a green alga.</title>
        <authorList>
            <person name="Arriola M.B."/>
            <person name="Velmurugan N."/>
            <person name="Zhang Y."/>
            <person name="Plunkett M.H."/>
            <person name="Hondzo H."/>
            <person name="Barney B.M."/>
        </authorList>
    </citation>
    <scope>NUCLEOTIDE SEQUENCE [LARGE SCALE GENOMIC DNA]</scope>
    <source>
        <strain evidence="3">UTEX 1602</strain>
    </source>
</reference>
<sequence>MIRGTSTAPGVAGTGPFSVVELIDSSGNVVEDVVYGGSTGRFSMRRRHEHAKKLAEGKHAQAQVLTACKAANIGPPLTQKEIEDLIVRLEYIDCEELRMSAKLSATLGHILSQLDETIVLHDLADARKKAGVPPRKPDIYLPPGNNSAFGTLAILGPERGVSGRMTGPENAKILNNPENQAKAAAGRTNFWAEHNAEKAAAKCPGPFGKGCSRKVARKHTNGHWYCEACRGAMTRAGTWKGPGKGSVSKGIKKKRDAADDE</sequence>
<name>A0A2P6TSM1_CHLSO</name>
<protein>
    <submittedName>
        <fullName evidence="2">Alpha amylase catalytic region</fullName>
    </submittedName>
</protein>
<keyword evidence="3" id="KW-1185">Reference proteome</keyword>
<proteinExistence type="predicted"/>
<gene>
    <name evidence="2" type="ORF">C2E21_4159</name>
</gene>
<evidence type="ECO:0000313" key="2">
    <source>
        <dbReference type="EMBL" id="PRW57067.1"/>
    </source>
</evidence>
<organism evidence="2 3">
    <name type="scientific">Chlorella sorokiniana</name>
    <name type="common">Freshwater green alga</name>
    <dbReference type="NCBI Taxonomy" id="3076"/>
    <lineage>
        <taxon>Eukaryota</taxon>
        <taxon>Viridiplantae</taxon>
        <taxon>Chlorophyta</taxon>
        <taxon>core chlorophytes</taxon>
        <taxon>Trebouxiophyceae</taxon>
        <taxon>Chlorellales</taxon>
        <taxon>Chlorellaceae</taxon>
        <taxon>Chlorella clade</taxon>
        <taxon>Chlorella</taxon>
    </lineage>
</organism>
<dbReference type="Proteomes" id="UP000239899">
    <property type="component" value="Unassembled WGS sequence"/>
</dbReference>
<comment type="caution">
    <text evidence="2">The sequence shown here is derived from an EMBL/GenBank/DDBJ whole genome shotgun (WGS) entry which is preliminary data.</text>
</comment>
<feature type="region of interest" description="Disordered" evidence="1">
    <location>
        <begin position="236"/>
        <end position="261"/>
    </location>
</feature>
<evidence type="ECO:0000313" key="3">
    <source>
        <dbReference type="Proteomes" id="UP000239899"/>
    </source>
</evidence>